<proteinExistence type="predicted"/>
<evidence type="ECO:0000313" key="1">
    <source>
        <dbReference type="EMBL" id="KAI4389536.1"/>
    </source>
</evidence>
<keyword evidence="2" id="KW-1185">Reference proteome</keyword>
<gene>
    <name evidence="1" type="ORF">MLD38_001752</name>
</gene>
<dbReference type="Proteomes" id="UP001057402">
    <property type="component" value="Chromosome 1"/>
</dbReference>
<sequence length="244" mass="26709">MEASPPPMELSVVETLPSEWTDEKHCQYLKSMEASFVNQLYDSMEPPCWHSDKDNFPVSRGHDQCVYSPSGQFKVQQDSCWKNITFEGPCSVSNTSDKAHVFLTSSWLRNFRGTPGHRGLGLKASSNICKVASSTNHPTREKGKKAFTSYPDVKSEQCHASVSYLRGEAVIGNNAEVSDQNFADDDLRSTDQNGLCSAKRTKTLATDSPCDDQVVPFSEAAPRGDNPGGKQSFSSISPISTASN</sequence>
<protein>
    <submittedName>
        <fullName evidence="1">Uncharacterized protein</fullName>
    </submittedName>
</protein>
<reference evidence="2" key="1">
    <citation type="journal article" date="2023" name="Front. Plant Sci.">
        <title>Chromosomal-level genome assembly of Melastoma candidum provides insights into trichome evolution.</title>
        <authorList>
            <person name="Zhong Y."/>
            <person name="Wu W."/>
            <person name="Sun C."/>
            <person name="Zou P."/>
            <person name="Liu Y."/>
            <person name="Dai S."/>
            <person name="Zhou R."/>
        </authorList>
    </citation>
    <scope>NUCLEOTIDE SEQUENCE [LARGE SCALE GENOMIC DNA]</scope>
</reference>
<comment type="caution">
    <text evidence="1">The sequence shown here is derived from an EMBL/GenBank/DDBJ whole genome shotgun (WGS) entry which is preliminary data.</text>
</comment>
<accession>A0ACB9SDK5</accession>
<evidence type="ECO:0000313" key="2">
    <source>
        <dbReference type="Proteomes" id="UP001057402"/>
    </source>
</evidence>
<name>A0ACB9SDK5_9MYRT</name>
<organism evidence="1 2">
    <name type="scientific">Melastoma candidum</name>
    <dbReference type="NCBI Taxonomy" id="119954"/>
    <lineage>
        <taxon>Eukaryota</taxon>
        <taxon>Viridiplantae</taxon>
        <taxon>Streptophyta</taxon>
        <taxon>Embryophyta</taxon>
        <taxon>Tracheophyta</taxon>
        <taxon>Spermatophyta</taxon>
        <taxon>Magnoliopsida</taxon>
        <taxon>eudicotyledons</taxon>
        <taxon>Gunneridae</taxon>
        <taxon>Pentapetalae</taxon>
        <taxon>rosids</taxon>
        <taxon>malvids</taxon>
        <taxon>Myrtales</taxon>
        <taxon>Melastomataceae</taxon>
        <taxon>Melastomatoideae</taxon>
        <taxon>Melastomateae</taxon>
        <taxon>Melastoma</taxon>
    </lineage>
</organism>
<dbReference type="EMBL" id="CM042880">
    <property type="protein sequence ID" value="KAI4389536.1"/>
    <property type="molecule type" value="Genomic_DNA"/>
</dbReference>